<dbReference type="Proteomes" id="UP000298179">
    <property type="component" value="Unassembled WGS sequence"/>
</dbReference>
<organism evidence="2 3">
    <name type="scientific">Jiella endophytica</name>
    <dbReference type="NCBI Taxonomy" id="2558362"/>
    <lineage>
        <taxon>Bacteria</taxon>
        <taxon>Pseudomonadati</taxon>
        <taxon>Pseudomonadota</taxon>
        <taxon>Alphaproteobacteria</taxon>
        <taxon>Hyphomicrobiales</taxon>
        <taxon>Aurantimonadaceae</taxon>
        <taxon>Jiella</taxon>
    </lineage>
</organism>
<feature type="region of interest" description="Disordered" evidence="1">
    <location>
        <begin position="35"/>
        <end position="66"/>
    </location>
</feature>
<proteinExistence type="predicted"/>
<sequence length="89" mass="9831">MSRSVAGIMVVAMTTTLSPPSLKTLLISALTGLRGWPLGPRRIPDARRRGAGGKSPDWRRDPLTHPDLVRMDERQLADLPFSPFRVSPE</sequence>
<protein>
    <submittedName>
        <fullName evidence="2">Uncharacterized protein</fullName>
    </submittedName>
</protein>
<gene>
    <name evidence="2" type="ORF">E3C22_19440</name>
</gene>
<evidence type="ECO:0000313" key="2">
    <source>
        <dbReference type="EMBL" id="TFF19843.1"/>
    </source>
</evidence>
<dbReference type="OrthoDB" id="8398417at2"/>
<name>A0A4Y8RF43_9HYPH</name>
<dbReference type="RefSeq" id="WP_134763524.1">
    <property type="nucleotide sequence ID" value="NZ_SOZD01000006.1"/>
</dbReference>
<comment type="caution">
    <text evidence="2">The sequence shown here is derived from an EMBL/GenBank/DDBJ whole genome shotgun (WGS) entry which is preliminary data.</text>
</comment>
<dbReference type="EMBL" id="SOZD01000006">
    <property type="protein sequence ID" value="TFF19843.1"/>
    <property type="molecule type" value="Genomic_DNA"/>
</dbReference>
<dbReference type="AlphaFoldDB" id="A0A4Y8RF43"/>
<evidence type="ECO:0000256" key="1">
    <source>
        <dbReference type="SAM" id="MobiDB-lite"/>
    </source>
</evidence>
<feature type="compositionally biased region" description="Basic and acidic residues" evidence="1">
    <location>
        <begin position="56"/>
        <end position="66"/>
    </location>
</feature>
<keyword evidence="3" id="KW-1185">Reference proteome</keyword>
<evidence type="ECO:0000313" key="3">
    <source>
        <dbReference type="Proteomes" id="UP000298179"/>
    </source>
</evidence>
<reference evidence="2 3" key="1">
    <citation type="submission" date="2019-03" db="EMBL/GenBank/DDBJ databases">
        <title>Jiella endophytica sp. nov., a novel endophytic bacterium isolated from root of Ficus microcarpa Linn. f.</title>
        <authorList>
            <person name="Tuo L."/>
        </authorList>
    </citation>
    <scope>NUCLEOTIDE SEQUENCE [LARGE SCALE GENOMIC DNA]</scope>
    <source>
        <strain evidence="2 3">CBS5Q-3</strain>
    </source>
</reference>
<accession>A0A4Y8RF43</accession>